<evidence type="ECO:0000259" key="3">
    <source>
        <dbReference type="PROSITE" id="PS51186"/>
    </source>
</evidence>
<reference evidence="4 5" key="1">
    <citation type="submission" date="2018-06" db="EMBL/GenBank/DDBJ databases">
        <title>Pedobacter endophyticus sp. nov., an endophytic bacterium isolated from a leaf of Triticum aestivum.</title>
        <authorList>
            <person name="Zhang L."/>
        </authorList>
    </citation>
    <scope>NUCLEOTIDE SEQUENCE [LARGE SCALE GENOMIC DNA]</scope>
    <source>
        <strain evidence="4 5">CM134L-2</strain>
    </source>
</reference>
<dbReference type="InterPro" id="IPR000182">
    <property type="entry name" value="GNAT_dom"/>
</dbReference>
<dbReference type="AlphaFoldDB" id="A0A3S3Q1D4"/>
<dbReference type="PROSITE" id="PS51186">
    <property type="entry name" value="GNAT"/>
    <property type="match status" value="1"/>
</dbReference>
<dbReference type="InterPro" id="IPR016181">
    <property type="entry name" value="Acyl_CoA_acyltransferase"/>
</dbReference>
<keyword evidence="2" id="KW-0012">Acyltransferase</keyword>
<dbReference type="CDD" id="cd04301">
    <property type="entry name" value="NAT_SF"/>
    <property type="match status" value="1"/>
</dbReference>
<protein>
    <submittedName>
        <fullName evidence="4">GNAT family N-acetyltransferase</fullName>
    </submittedName>
</protein>
<evidence type="ECO:0000313" key="5">
    <source>
        <dbReference type="Proteomes" id="UP000284120"/>
    </source>
</evidence>
<dbReference type="PANTHER" id="PTHR43877">
    <property type="entry name" value="AMINOALKYLPHOSPHONATE N-ACETYLTRANSFERASE-RELATED-RELATED"/>
    <property type="match status" value="1"/>
</dbReference>
<evidence type="ECO:0000313" key="4">
    <source>
        <dbReference type="EMBL" id="RWU10726.1"/>
    </source>
</evidence>
<gene>
    <name evidence="4" type="ORF">DPV69_05180</name>
</gene>
<comment type="caution">
    <text evidence="4">The sequence shown here is derived from an EMBL/GenBank/DDBJ whole genome shotgun (WGS) entry which is preliminary data.</text>
</comment>
<evidence type="ECO:0000256" key="1">
    <source>
        <dbReference type="ARBA" id="ARBA00022679"/>
    </source>
</evidence>
<dbReference type="Gene3D" id="3.40.630.30">
    <property type="match status" value="1"/>
</dbReference>
<dbReference type="InterPro" id="IPR050832">
    <property type="entry name" value="Bact_Acetyltransf"/>
</dbReference>
<dbReference type="OrthoDB" id="5419426at2"/>
<dbReference type="RefSeq" id="WP_113646212.1">
    <property type="nucleotide sequence ID" value="NZ_QMHN01000001.1"/>
</dbReference>
<evidence type="ECO:0000256" key="2">
    <source>
        <dbReference type="ARBA" id="ARBA00023315"/>
    </source>
</evidence>
<sequence length="159" mass="17415">MNIRPITAADNVAMAKILRSSLEEFGLNIPGTAYFDESTDRLFESFQIEKAGYFVAEEAGEILGGAGIYPSEGLPSDTVELVKMYMSAASRGKGIGKKLMLKCMELAKSEGYQKIYLETMPELSAAVVAYEKLGFKKLQGPLGNTGHYSCSIWMLHEIV</sequence>
<organism evidence="4 5">
    <name type="scientific">Pedobacter chitinilyticus</name>
    <dbReference type="NCBI Taxonomy" id="2233776"/>
    <lineage>
        <taxon>Bacteria</taxon>
        <taxon>Pseudomonadati</taxon>
        <taxon>Bacteroidota</taxon>
        <taxon>Sphingobacteriia</taxon>
        <taxon>Sphingobacteriales</taxon>
        <taxon>Sphingobacteriaceae</taxon>
        <taxon>Pedobacter</taxon>
    </lineage>
</organism>
<dbReference type="Pfam" id="PF00583">
    <property type="entry name" value="Acetyltransf_1"/>
    <property type="match status" value="1"/>
</dbReference>
<accession>A0A3S3Q1D4</accession>
<keyword evidence="5" id="KW-1185">Reference proteome</keyword>
<name>A0A3S3Q1D4_9SPHI</name>
<dbReference type="GO" id="GO:0016747">
    <property type="term" value="F:acyltransferase activity, transferring groups other than amino-acyl groups"/>
    <property type="evidence" value="ECO:0007669"/>
    <property type="project" value="InterPro"/>
</dbReference>
<feature type="domain" description="N-acetyltransferase" evidence="3">
    <location>
        <begin position="1"/>
        <end position="159"/>
    </location>
</feature>
<proteinExistence type="predicted"/>
<dbReference type="SUPFAM" id="SSF55729">
    <property type="entry name" value="Acyl-CoA N-acyltransferases (Nat)"/>
    <property type="match status" value="1"/>
</dbReference>
<keyword evidence="1 4" id="KW-0808">Transferase</keyword>
<dbReference type="EMBL" id="SAYW01000001">
    <property type="protein sequence ID" value="RWU10726.1"/>
    <property type="molecule type" value="Genomic_DNA"/>
</dbReference>
<dbReference type="Proteomes" id="UP000284120">
    <property type="component" value="Unassembled WGS sequence"/>
</dbReference>